<reference evidence="7 8" key="1">
    <citation type="submission" date="2016-10" db="EMBL/GenBank/DDBJ databases">
        <authorList>
            <person name="de Groot N.N."/>
        </authorList>
    </citation>
    <scope>NUCLEOTIDE SEQUENCE [LARGE SCALE GENOMIC DNA]</scope>
    <source>
        <strain evidence="7 8">DSM 29439</strain>
    </source>
</reference>
<comment type="similarity">
    <text evidence="1">Belongs to the metallo-beta-lactamase superfamily.</text>
</comment>
<evidence type="ECO:0000256" key="4">
    <source>
        <dbReference type="ARBA" id="ARBA00022833"/>
    </source>
</evidence>
<dbReference type="SMART" id="SM00849">
    <property type="entry name" value="Lactamase_B"/>
    <property type="match status" value="1"/>
</dbReference>
<dbReference type="Pfam" id="PF00753">
    <property type="entry name" value="Lactamase_B"/>
    <property type="match status" value="1"/>
</dbReference>
<evidence type="ECO:0000256" key="1">
    <source>
        <dbReference type="ARBA" id="ARBA00007749"/>
    </source>
</evidence>
<feature type="signal peptide" evidence="5">
    <location>
        <begin position="1"/>
        <end position="33"/>
    </location>
</feature>
<keyword evidence="5" id="KW-0732">Signal</keyword>
<sequence length="311" mass="32775">MKSFSVPNLSRRHLLMAGAAAPLAGLVSGPAHAMAPQMGLSSTASQTVKLGGFEVTTLLAGNRTVEEPQSIFGMNASAEDFAAASDAANIPTTAAQFFFTPTLVNTGSELVLFDTGLNPAGITAALAGAGYTPDQVDIVVLTHMHGDHIGGLSGDAGTTFPNARYVTGAVEFDHWAAAGNEGFDAKVAPLAEQTTMINGGDTVASGIEAVEAFGHTPGHMAYRLESDGKSLLIAADFANHYVWSLGYPDWEVKFDMDKSAAATTRRTLLSMLAAERIPFIGYHMPFPALGYAEARDDRFQYVPHSYQLLMG</sequence>
<keyword evidence="4" id="KW-0862">Zinc</keyword>
<evidence type="ECO:0000256" key="5">
    <source>
        <dbReference type="SAM" id="SignalP"/>
    </source>
</evidence>
<dbReference type="PANTHER" id="PTHR42978:SF6">
    <property type="entry name" value="QUORUM-QUENCHING LACTONASE YTNP-RELATED"/>
    <property type="match status" value="1"/>
</dbReference>
<dbReference type="STRING" id="1173584.SAMN05444851_2769"/>
<gene>
    <name evidence="7" type="ORF">SAMN05444851_2769</name>
</gene>
<dbReference type="OrthoDB" id="9773738at2"/>
<proteinExistence type="inferred from homology"/>
<organism evidence="7 8">
    <name type="scientific">Aliiroseovarius sediminilitoris</name>
    <dbReference type="NCBI Taxonomy" id="1173584"/>
    <lineage>
        <taxon>Bacteria</taxon>
        <taxon>Pseudomonadati</taxon>
        <taxon>Pseudomonadota</taxon>
        <taxon>Alphaproteobacteria</taxon>
        <taxon>Rhodobacterales</taxon>
        <taxon>Paracoccaceae</taxon>
        <taxon>Aliiroseovarius</taxon>
    </lineage>
</organism>
<keyword evidence="3" id="KW-0378">Hydrolase</keyword>
<dbReference type="InterPro" id="IPR051013">
    <property type="entry name" value="MBL_superfamily_lactonases"/>
</dbReference>
<dbReference type="RefSeq" id="WP_091431413.1">
    <property type="nucleotide sequence ID" value="NZ_FOJB01000001.1"/>
</dbReference>
<keyword evidence="8" id="KW-1185">Reference proteome</keyword>
<dbReference type="PANTHER" id="PTHR42978">
    <property type="entry name" value="QUORUM-QUENCHING LACTONASE YTNP-RELATED-RELATED"/>
    <property type="match status" value="1"/>
</dbReference>
<dbReference type="Gene3D" id="3.60.15.10">
    <property type="entry name" value="Ribonuclease Z/Hydroxyacylglutathione hydrolase-like"/>
    <property type="match status" value="1"/>
</dbReference>
<evidence type="ECO:0000313" key="8">
    <source>
        <dbReference type="Proteomes" id="UP000199650"/>
    </source>
</evidence>
<dbReference type="InterPro" id="IPR036866">
    <property type="entry name" value="RibonucZ/Hydroxyglut_hydro"/>
</dbReference>
<dbReference type="CDD" id="cd07720">
    <property type="entry name" value="OPHC2-like_MBL-fold"/>
    <property type="match status" value="1"/>
</dbReference>
<dbReference type="GO" id="GO:0046872">
    <property type="term" value="F:metal ion binding"/>
    <property type="evidence" value="ECO:0007669"/>
    <property type="project" value="UniProtKB-KW"/>
</dbReference>
<protein>
    <submittedName>
        <fullName evidence="7">Glyoxylase, beta-lactamase superfamily II</fullName>
    </submittedName>
</protein>
<dbReference type="EMBL" id="FOJB01000001">
    <property type="protein sequence ID" value="SEW29304.1"/>
    <property type="molecule type" value="Genomic_DNA"/>
</dbReference>
<dbReference type="InterPro" id="IPR001279">
    <property type="entry name" value="Metallo-B-lactamas"/>
</dbReference>
<evidence type="ECO:0000256" key="2">
    <source>
        <dbReference type="ARBA" id="ARBA00022723"/>
    </source>
</evidence>
<evidence type="ECO:0000259" key="6">
    <source>
        <dbReference type="SMART" id="SM00849"/>
    </source>
</evidence>
<keyword evidence="2" id="KW-0479">Metal-binding</keyword>
<feature type="domain" description="Metallo-beta-lactamase" evidence="6">
    <location>
        <begin position="98"/>
        <end position="283"/>
    </location>
</feature>
<dbReference type="AlphaFoldDB" id="A0A1I0QPE6"/>
<evidence type="ECO:0000313" key="7">
    <source>
        <dbReference type="EMBL" id="SEW29304.1"/>
    </source>
</evidence>
<dbReference type="PROSITE" id="PS51318">
    <property type="entry name" value="TAT"/>
    <property type="match status" value="1"/>
</dbReference>
<dbReference type="InterPro" id="IPR006311">
    <property type="entry name" value="TAT_signal"/>
</dbReference>
<feature type="chain" id="PRO_5011492259" evidence="5">
    <location>
        <begin position="34"/>
        <end position="311"/>
    </location>
</feature>
<dbReference type="Proteomes" id="UP000199650">
    <property type="component" value="Unassembled WGS sequence"/>
</dbReference>
<dbReference type="GO" id="GO:0016787">
    <property type="term" value="F:hydrolase activity"/>
    <property type="evidence" value="ECO:0007669"/>
    <property type="project" value="UniProtKB-KW"/>
</dbReference>
<evidence type="ECO:0000256" key="3">
    <source>
        <dbReference type="ARBA" id="ARBA00022801"/>
    </source>
</evidence>
<name>A0A1I0QPE6_9RHOB</name>
<accession>A0A1I0QPE6</accession>
<dbReference type="SUPFAM" id="SSF56281">
    <property type="entry name" value="Metallo-hydrolase/oxidoreductase"/>
    <property type="match status" value="1"/>
</dbReference>